<protein>
    <submittedName>
        <fullName evidence="2">Uncharacterized protein</fullName>
    </submittedName>
</protein>
<feature type="transmembrane region" description="Helical" evidence="1">
    <location>
        <begin position="7"/>
        <end position="29"/>
    </location>
</feature>
<keyword evidence="1" id="KW-0472">Membrane</keyword>
<keyword evidence="1" id="KW-1133">Transmembrane helix</keyword>
<evidence type="ECO:0000313" key="2">
    <source>
        <dbReference type="EMBL" id="PVH63087.1"/>
    </source>
</evidence>
<organism evidence="2">
    <name type="scientific">Panicum hallii</name>
    <dbReference type="NCBI Taxonomy" id="206008"/>
    <lineage>
        <taxon>Eukaryota</taxon>
        <taxon>Viridiplantae</taxon>
        <taxon>Streptophyta</taxon>
        <taxon>Embryophyta</taxon>
        <taxon>Tracheophyta</taxon>
        <taxon>Spermatophyta</taxon>
        <taxon>Magnoliopsida</taxon>
        <taxon>Liliopsida</taxon>
        <taxon>Poales</taxon>
        <taxon>Poaceae</taxon>
        <taxon>PACMAD clade</taxon>
        <taxon>Panicoideae</taxon>
        <taxon>Panicodae</taxon>
        <taxon>Paniceae</taxon>
        <taxon>Panicinae</taxon>
        <taxon>Panicum</taxon>
        <taxon>Panicum sect. Panicum</taxon>
    </lineage>
</organism>
<name>A0A2T8KLM0_9POAL</name>
<proteinExistence type="predicted"/>
<dbReference type="Gramene" id="PVH63087">
    <property type="protein sequence ID" value="PVH63087"/>
    <property type="gene ID" value="PAHAL_3G470200"/>
</dbReference>
<dbReference type="Proteomes" id="UP000243499">
    <property type="component" value="Chromosome 3"/>
</dbReference>
<reference evidence="2" key="1">
    <citation type="submission" date="2018-04" db="EMBL/GenBank/DDBJ databases">
        <title>WGS assembly of Panicum hallii.</title>
        <authorList>
            <person name="Lovell J."/>
            <person name="Jenkins J."/>
            <person name="Lowry D."/>
            <person name="Mamidi S."/>
            <person name="Sreedasyam A."/>
            <person name="Weng X."/>
            <person name="Barry K."/>
            <person name="Bonette J."/>
            <person name="Campitelli B."/>
            <person name="Daum C."/>
            <person name="Gordon S."/>
            <person name="Gould B."/>
            <person name="Lipzen A."/>
            <person name="Macqueen A."/>
            <person name="Palacio-Mejia J."/>
            <person name="Plott C."/>
            <person name="Shakirov E."/>
            <person name="Shu S."/>
            <person name="Yoshinaga Y."/>
            <person name="Zane M."/>
            <person name="Rokhsar D."/>
            <person name="Grimwood J."/>
            <person name="Schmutz J."/>
            <person name="Juenger T."/>
        </authorList>
    </citation>
    <scope>NUCLEOTIDE SEQUENCE [LARGE SCALE GENOMIC DNA]</scope>
    <source>
        <strain evidence="2">FIL2</strain>
    </source>
</reference>
<feature type="transmembrane region" description="Helical" evidence="1">
    <location>
        <begin position="41"/>
        <end position="59"/>
    </location>
</feature>
<dbReference type="AlphaFoldDB" id="A0A2T8KLM0"/>
<dbReference type="EMBL" id="CM008048">
    <property type="protein sequence ID" value="PVH63087.1"/>
    <property type="molecule type" value="Genomic_DNA"/>
</dbReference>
<sequence>MMAGRQCYVVTVFFCVYFLFAMRLENFLFLIRNRLPALEPAASIHMLLGVLCFFFWRVFLHMQVLIFCIRFLVPLIIHYFELFCSVCSASPFFLVKPRNSESKLCQVIFLSCCVLERVLFPLQK</sequence>
<evidence type="ECO:0000256" key="1">
    <source>
        <dbReference type="SAM" id="Phobius"/>
    </source>
</evidence>
<keyword evidence="1" id="KW-0812">Transmembrane</keyword>
<feature type="transmembrane region" description="Helical" evidence="1">
    <location>
        <begin position="71"/>
        <end position="94"/>
    </location>
</feature>
<accession>A0A2T8KLM0</accession>
<gene>
    <name evidence="2" type="ORF">PAHAL_3G470200</name>
</gene>